<gene>
    <name evidence="1" type="ORF">GX355_06435</name>
</gene>
<dbReference type="AlphaFoldDB" id="A0A7X8C3U6"/>
<evidence type="ECO:0000313" key="2">
    <source>
        <dbReference type="Proteomes" id="UP000541058"/>
    </source>
</evidence>
<dbReference type="EMBL" id="JAAYSM010000203">
    <property type="protein sequence ID" value="NLJ18482.1"/>
    <property type="molecule type" value="Genomic_DNA"/>
</dbReference>
<protein>
    <submittedName>
        <fullName evidence="1">DUF2313 domain-containing protein</fullName>
    </submittedName>
</protein>
<dbReference type="InterPro" id="IPR018755">
    <property type="entry name" value="Phage_Mu_Gp48"/>
</dbReference>
<feature type="non-terminal residue" evidence="1">
    <location>
        <position position="229"/>
    </location>
</feature>
<proteinExistence type="predicted"/>
<accession>A0A7X8C3U6</accession>
<reference evidence="1 2" key="1">
    <citation type="journal article" date="2020" name="Biotechnol. Biofuels">
        <title>New insights from the biogas microbiome by comprehensive genome-resolved metagenomics of nearly 1600 species originating from multiple anaerobic digesters.</title>
        <authorList>
            <person name="Campanaro S."/>
            <person name="Treu L."/>
            <person name="Rodriguez-R L.M."/>
            <person name="Kovalovszki A."/>
            <person name="Ziels R.M."/>
            <person name="Maus I."/>
            <person name="Zhu X."/>
            <person name="Kougias P.G."/>
            <person name="Basile A."/>
            <person name="Luo G."/>
            <person name="Schluter A."/>
            <person name="Konstantinidis K.T."/>
            <person name="Angelidaki I."/>
        </authorList>
    </citation>
    <scope>NUCLEOTIDE SEQUENCE [LARGE SCALE GENOMIC DNA]</scope>
    <source>
        <strain evidence="1">AS23ysBPME_34</strain>
    </source>
</reference>
<sequence>MNDLRTYFPPIYKEILEFNAIAEAENLLFYDLNNETVKAKNNQYIMTCDINGIKQYEKMLNITANPTIEGLQFRKERIINRLSLTPPFTFGFLKNRLDEIIGVGEWNAYIDYAKYILYIESSATNQIWFHEILVTINRLKPANIIFINKPFVADNINAGETINLNEVTANYKLGTTWILGKKPFKSLEDKGVIKLSNVPSVKDELLNTLAAEVESDIAKVRINDTFVIT</sequence>
<name>A0A7X8C3U6_9LACT</name>
<dbReference type="Proteomes" id="UP000541058">
    <property type="component" value="Unassembled WGS sequence"/>
</dbReference>
<dbReference type="Pfam" id="PF10076">
    <property type="entry name" value="Phage_Mu_Gp48"/>
    <property type="match status" value="1"/>
</dbReference>
<comment type="caution">
    <text evidence="1">The sequence shown here is derived from an EMBL/GenBank/DDBJ whole genome shotgun (WGS) entry which is preliminary data.</text>
</comment>
<evidence type="ECO:0000313" key="1">
    <source>
        <dbReference type="EMBL" id="NLJ18482.1"/>
    </source>
</evidence>
<dbReference type="RefSeq" id="WP_276648365.1">
    <property type="nucleotide sequence ID" value="NZ_JAAYSM010000203.1"/>
</dbReference>
<organism evidence="1 2">
    <name type="scientific">Globicatella sulfidifaciens</name>
    <dbReference type="NCBI Taxonomy" id="136093"/>
    <lineage>
        <taxon>Bacteria</taxon>
        <taxon>Bacillati</taxon>
        <taxon>Bacillota</taxon>
        <taxon>Bacilli</taxon>
        <taxon>Lactobacillales</taxon>
        <taxon>Aerococcaceae</taxon>
        <taxon>Globicatella</taxon>
    </lineage>
</organism>